<dbReference type="GO" id="GO:0046942">
    <property type="term" value="P:carboxylic acid transport"/>
    <property type="evidence" value="ECO:0007669"/>
    <property type="project" value="UniProtKB-ARBA"/>
</dbReference>
<keyword evidence="5 9" id="KW-0812">Transmembrane</keyword>
<dbReference type="PROSITE" id="PS00456">
    <property type="entry name" value="NA_SOLUT_SYMP_1"/>
    <property type="match status" value="1"/>
</dbReference>
<feature type="transmembrane region" description="Helical" evidence="9">
    <location>
        <begin position="409"/>
        <end position="428"/>
    </location>
</feature>
<feature type="transmembrane region" description="Helical" evidence="9">
    <location>
        <begin position="37"/>
        <end position="56"/>
    </location>
</feature>
<dbReference type="Gene3D" id="1.20.1730.10">
    <property type="entry name" value="Sodium/glucose cotransporter"/>
    <property type="match status" value="1"/>
</dbReference>
<comment type="caution">
    <text evidence="10">The sequence shown here is derived from an EMBL/GenBank/DDBJ whole genome shotgun (WGS) entry which is preliminary data.</text>
</comment>
<name>A0A840TUW9_9BACT</name>
<feature type="transmembrane region" description="Helical" evidence="9">
    <location>
        <begin position="265"/>
        <end position="285"/>
    </location>
</feature>
<evidence type="ECO:0000256" key="1">
    <source>
        <dbReference type="ARBA" id="ARBA00004141"/>
    </source>
</evidence>
<evidence type="ECO:0000256" key="6">
    <source>
        <dbReference type="ARBA" id="ARBA00022989"/>
    </source>
</evidence>
<sequence>MLAFSIVVYLLLNLGIGLWASRRVATTKDFILAGRQLPLALAAAATFATWFGSETIMGAPGEFIKHGVLGIIEDPFGAALCLFLVGIFFARRFYKMNIITFCDFFRLRFGRSAELSSALLIIPSYFSWIAAQLLAMGTVLRVVLGWSLTTCILLSSAVVILYTLSGGMWSISITDFLQTLMIIAGLVFVSVLLYQKVGGFAPIIEKMPPGFFRFYPDFTLKSSVEYFAAWITIGLGSIPQQDVFQRVMAAKSADVSVKASLLSSLMYLTVALLPLFIGLCGHLLYPELEANSQMIIPNMVLLHTALPMQILFFGALVSAILSTTSSAILAPAAVLGENIVKFFRPELTDRQLLRTIRLGIVAITAVCIGMATTRESIFELVAESSAFSLVSLFVPLAAGLYWQRANQLGCILAMTVGLGTWLLCLQLDTSYPPLIYGLLASIAGMLVGVVVGKRAVPELVEE</sequence>
<keyword evidence="3" id="KW-0813">Transport</keyword>
<feature type="transmembrane region" description="Helical" evidence="9">
    <location>
        <begin position="143"/>
        <end position="164"/>
    </location>
</feature>
<proteinExistence type="inferred from homology"/>
<gene>
    <name evidence="10" type="ORF">HNQ92_003211</name>
</gene>
<feature type="transmembrane region" description="Helical" evidence="9">
    <location>
        <begin position="76"/>
        <end position="94"/>
    </location>
</feature>
<keyword evidence="6 9" id="KW-1133">Transmembrane helix</keyword>
<feature type="transmembrane region" description="Helical" evidence="9">
    <location>
        <begin position="385"/>
        <end position="402"/>
    </location>
</feature>
<dbReference type="InterPro" id="IPR050277">
    <property type="entry name" value="Sodium:Solute_Symporter"/>
</dbReference>
<feature type="transmembrane region" description="Helical" evidence="9">
    <location>
        <begin position="305"/>
        <end position="335"/>
    </location>
</feature>
<dbReference type="Proteomes" id="UP000557307">
    <property type="component" value="Unassembled WGS sequence"/>
</dbReference>
<dbReference type="InterPro" id="IPR001734">
    <property type="entry name" value="Na/solute_symporter"/>
</dbReference>
<evidence type="ECO:0000256" key="3">
    <source>
        <dbReference type="ARBA" id="ARBA00022448"/>
    </source>
</evidence>
<feature type="transmembrane region" description="Helical" evidence="9">
    <location>
        <begin position="434"/>
        <end position="452"/>
    </location>
</feature>
<dbReference type="InterPro" id="IPR018212">
    <property type="entry name" value="Na/solute_symporter_CS"/>
</dbReference>
<comment type="similarity">
    <text evidence="2 8">Belongs to the sodium:solute symporter (SSF) (TC 2.A.21) family.</text>
</comment>
<feature type="transmembrane region" description="Helical" evidence="9">
    <location>
        <begin position="176"/>
        <end position="194"/>
    </location>
</feature>
<reference evidence="10 11" key="1">
    <citation type="submission" date="2020-08" db="EMBL/GenBank/DDBJ databases">
        <title>Genomic Encyclopedia of Type Strains, Phase IV (KMG-IV): sequencing the most valuable type-strain genomes for metagenomic binning, comparative biology and taxonomic classification.</title>
        <authorList>
            <person name="Goeker M."/>
        </authorList>
    </citation>
    <scope>NUCLEOTIDE SEQUENCE [LARGE SCALE GENOMIC DNA]</scope>
    <source>
        <strain evidence="10 11">DSM 105074</strain>
    </source>
</reference>
<comment type="subcellular location">
    <subcellularLocation>
        <location evidence="1">Membrane</location>
        <topology evidence="1">Multi-pass membrane protein</topology>
    </subcellularLocation>
</comment>
<dbReference type="EMBL" id="JACHGF010000004">
    <property type="protein sequence ID" value="MBB5285063.1"/>
    <property type="molecule type" value="Genomic_DNA"/>
</dbReference>
<dbReference type="RefSeq" id="WP_184174999.1">
    <property type="nucleotide sequence ID" value="NZ_JACHGF010000004.1"/>
</dbReference>
<dbReference type="PANTHER" id="PTHR48086">
    <property type="entry name" value="SODIUM/PROLINE SYMPORTER-RELATED"/>
    <property type="match status" value="1"/>
</dbReference>
<keyword evidence="11" id="KW-1185">Reference proteome</keyword>
<dbReference type="GO" id="GO:0022857">
    <property type="term" value="F:transmembrane transporter activity"/>
    <property type="evidence" value="ECO:0007669"/>
    <property type="project" value="InterPro"/>
</dbReference>
<dbReference type="PROSITE" id="PS50283">
    <property type="entry name" value="NA_SOLUT_SYMP_3"/>
    <property type="match status" value="1"/>
</dbReference>
<feature type="transmembrane region" description="Helical" evidence="9">
    <location>
        <begin position="115"/>
        <end position="137"/>
    </location>
</feature>
<evidence type="ECO:0000256" key="8">
    <source>
        <dbReference type="RuleBase" id="RU362091"/>
    </source>
</evidence>
<dbReference type="PANTHER" id="PTHR48086:SF7">
    <property type="entry name" value="SODIUM-SOLUTE SYMPORTER-RELATED"/>
    <property type="match status" value="1"/>
</dbReference>
<keyword evidence="4" id="KW-1003">Cell membrane</keyword>
<keyword evidence="7 9" id="KW-0472">Membrane</keyword>
<accession>A0A840TUW9</accession>
<evidence type="ECO:0000256" key="9">
    <source>
        <dbReference type="SAM" id="Phobius"/>
    </source>
</evidence>
<dbReference type="CDD" id="cd11474">
    <property type="entry name" value="SLC5sbd_CHT"/>
    <property type="match status" value="1"/>
</dbReference>
<evidence type="ECO:0000313" key="11">
    <source>
        <dbReference type="Proteomes" id="UP000557307"/>
    </source>
</evidence>
<dbReference type="AlphaFoldDB" id="A0A840TUW9"/>
<evidence type="ECO:0000256" key="2">
    <source>
        <dbReference type="ARBA" id="ARBA00006434"/>
    </source>
</evidence>
<dbReference type="Pfam" id="PF00474">
    <property type="entry name" value="SSF"/>
    <property type="match status" value="1"/>
</dbReference>
<dbReference type="InterPro" id="IPR038377">
    <property type="entry name" value="Na/Glc_symporter_sf"/>
</dbReference>
<evidence type="ECO:0000256" key="5">
    <source>
        <dbReference type="ARBA" id="ARBA00022692"/>
    </source>
</evidence>
<dbReference type="GO" id="GO:0005886">
    <property type="term" value="C:plasma membrane"/>
    <property type="evidence" value="ECO:0007669"/>
    <property type="project" value="TreeGrafter"/>
</dbReference>
<organism evidence="10 11">
    <name type="scientific">Rhabdobacter roseus</name>
    <dbReference type="NCBI Taxonomy" id="1655419"/>
    <lineage>
        <taxon>Bacteria</taxon>
        <taxon>Pseudomonadati</taxon>
        <taxon>Bacteroidota</taxon>
        <taxon>Cytophagia</taxon>
        <taxon>Cytophagales</taxon>
        <taxon>Cytophagaceae</taxon>
        <taxon>Rhabdobacter</taxon>
    </lineage>
</organism>
<feature type="transmembrane region" description="Helical" evidence="9">
    <location>
        <begin position="6"/>
        <end position="25"/>
    </location>
</feature>
<evidence type="ECO:0000256" key="7">
    <source>
        <dbReference type="ARBA" id="ARBA00023136"/>
    </source>
</evidence>
<evidence type="ECO:0000313" key="10">
    <source>
        <dbReference type="EMBL" id="MBB5285063.1"/>
    </source>
</evidence>
<protein>
    <submittedName>
        <fullName evidence="10">SSS family transporter</fullName>
    </submittedName>
</protein>
<evidence type="ECO:0000256" key="4">
    <source>
        <dbReference type="ARBA" id="ARBA00022475"/>
    </source>
</evidence>